<evidence type="ECO:0000256" key="8">
    <source>
        <dbReference type="PROSITE-ProRule" id="PRU00529"/>
    </source>
</evidence>
<dbReference type="InterPro" id="IPR037700">
    <property type="entry name" value="NUP88/NUP82"/>
</dbReference>
<feature type="region of interest" description="Disordered" evidence="9">
    <location>
        <begin position="503"/>
        <end position="526"/>
    </location>
</feature>
<dbReference type="InterPro" id="IPR019321">
    <property type="entry name" value="Nucleoporin_Nup88"/>
</dbReference>
<evidence type="ECO:0000259" key="10">
    <source>
        <dbReference type="PROSITE" id="PS51165"/>
    </source>
</evidence>
<evidence type="ECO:0000256" key="1">
    <source>
        <dbReference type="ARBA" id="ARBA00004567"/>
    </source>
</evidence>
<dbReference type="PANTHER" id="PTHR13257:SF0">
    <property type="entry name" value="NUCLEAR PORE COMPLEX PROTEIN NUP88"/>
    <property type="match status" value="1"/>
</dbReference>
<comment type="subcellular location">
    <subcellularLocation>
        <location evidence="1">Nucleus</location>
        <location evidence="1">Nuclear pore complex</location>
    </subcellularLocation>
</comment>
<keyword evidence="4" id="KW-0653">Protein transport</keyword>
<feature type="domain" description="THUMP" evidence="10">
    <location>
        <begin position="692"/>
        <end position="802"/>
    </location>
</feature>
<dbReference type="EMBL" id="OU015569">
    <property type="protein sequence ID" value="CAG5099342.1"/>
    <property type="molecule type" value="Genomic_DNA"/>
</dbReference>
<keyword evidence="6" id="KW-0906">Nuclear pore complex</keyword>
<organism evidence="11 12">
    <name type="scientific">Oikopleura dioica</name>
    <name type="common">Tunicate</name>
    <dbReference type="NCBI Taxonomy" id="34765"/>
    <lineage>
        <taxon>Eukaryota</taxon>
        <taxon>Metazoa</taxon>
        <taxon>Chordata</taxon>
        <taxon>Tunicata</taxon>
        <taxon>Appendicularia</taxon>
        <taxon>Copelata</taxon>
        <taxon>Oikopleuridae</taxon>
        <taxon>Oikopleura</taxon>
    </lineage>
</organism>
<accession>A0ABN7SNG9</accession>
<evidence type="ECO:0000256" key="9">
    <source>
        <dbReference type="SAM" id="MobiDB-lite"/>
    </source>
</evidence>
<keyword evidence="12" id="KW-1185">Reference proteome</keyword>
<dbReference type="PANTHER" id="PTHR13257">
    <property type="entry name" value="NUCLEOPORIN NUP84-RELATED"/>
    <property type="match status" value="1"/>
</dbReference>
<keyword evidence="8" id="KW-0694">RNA-binding</keyword>
<evidence type="ECO:0000256" key="7">
    <source>
        <dbReference type="ARBA" id="ARBA00023242"/>
    </source>
</evidence>
<evidence type="ECO:0000256" key="3">
    <source>
        <dbReference type="ARBA" id="ARBA00022816"/>
    </source>
</evidence>
<evidence type="ECO:0000256" key="2">
    <source>
        <dbReference type="ARBA" id="ARBA00022448"/>
    </source>
</evidence>
<evidence type="ECO:0000313" key="12">
    <source>
        <dbReference type="Proteomes" id="UP001158576"/>
    </source>
</evidence>
<evidence type="ECO:0000256" key="4">
    <source>
        <dbReference type="ARBA" id="ARBA00022927"/>
    </source>
</evidence>
<dbReference type="Pfam" id="PF02926">
    <property type="entry name" value="THUMP"/>
    <property type="match status" value="1"/>
</dbReference>
<evidence type="ECO:0000256" key="5">
    <source>
        <dbReference type="ARBA" id="ARBA00023010"/>
    </source>
</evidence>
<keyword evidence="2" id="KW-0813">Transport</keyword>
<dbReference type="Gene3D" id="3.30.2300.10">
    <property type="entry name" value="THUMP superfamily"/>
    <property type="match status" value="1"/>
</dbReference>
<dbReference type="SUPFAM" id="SSF143437">
    <property type="entry name" value="THUMP domain-like"/>
    <property type="match status" value="1"/>
</dbReference>
<dbReference type="InterPro" id="IPR036322">
    <property type="entry name" value="WD40_repeat_dom_sf"/>
</dbReference>
<feature type="region of interest" description="Disordered" evidence="9">
    <location>
        <begin position="832"/>
        <end position="893"/>
    </location>
</feature>
<keyword evidence="7" id="KW-0539">Nucleus</keyword>
<gene>
    <name evidence="11" type="ORF">OKIOD_LOCUS8021</name>
</gene>
<dbReference type="Pfam" id="PF10168">
    <property type="entry name" value="Nup88"/>
    <property type="match status" value="1"/>
</dbReference>
<name>A0ABN7SNG9_OIKDI</name>
<proteinExistence type="predicted"/>
<reference evidence="11 12" key="1">
    <citation type="submission" date="2021-04" db="EMBL/GenBank/DDBJ databases">
        <authorList>
            <person name="Bliznina A."/>
        </authorList>
    </citation>
    <scope>NUCLEOTIDE SEQUENCE [LARGE SCALE GENOMIC DNA]</scope>
</reference>
<protein>
    <submittedName>
        <fullName evidence="11">Oidioi.mRNA.OKI2018_I69.XSR.g16463.t1.cds</fullName>
    </submittedName>
</protein>
<dbReference type="InterPro" id="IPR004114">
    <property type="entry name" value="THUMP_dom"/>
</dbReference>
<evidence type="ECO:0000256" key="6">
    <source>
        <dbReference type="ARBA" id="ARBA00023132"/>
    </source>
</evidence>
<dbReference type="SUPFAM" id="SSF50978">
    <property type="entry name" value="WD40 repeat-like"/>
    <property type="match status" value="1"/>
</dbReference>
<keyword evidence="3" id="KW-0509">mRNA transport</keyword>
<dbReference type="Proteomes" id="UP001158576">
    <property type="component" value="Chromosome XSR"/>
</dbReference>
<sequence length="893" mass="100976">MISPEELRRKLSSSQFFKDIQSKTKTNILACNRGILYGVSDEQETVVSLSLNNRQTLSKICDIPLHGITNLTFSEDGSLLMWSSTGVSAINYPVRPETQPVTIQERLGSEYILQAKWDGQRIIVLKSNNEVLLYDDPKQRPVIMPNISVRDKLTDIVALGEQEILTVSSNGFVRINDDIVCNVELAGDIQLQQIQEDIFVAATAEMAVHFLFIEEEAIVVEKVELAVSDSFDDQIHVLSDASCNSRYFIFSQTGLNCISLNWVDEMRESGRIPDSSPSTIEVLVTTANERGARITGSALCLDRAPNSVSFDGPICCSSMSNGSAFFIPLLSLPSALCVAKSDPSRKPPKIPESIIDKLKLVLSKPPTYLLPANGASLSTQEQIKIVAKVIAEMKTEHLARGKAAREAINQHVAVLKKDYTEQKNSLSNIEALKKDVRSSAERIGERVETIIDKQNELEERLMNVMVQLGQGRMTEAEKEAAKELRESERQLQVHKQTISRLKKMSNKLPLPEEETEKSSAASGSLLMRPLTDTSEKINDLVREIKSLKLEFSNMGKNNGKRKMNYKQVYGGTDPQDIKRCKYSGNSVDPKDTTHGFLMSYRRKCLKQCHREAFSIAKYFTNQVYPQLVDQNGDRVVECTPVDDNETEEEHVDIEKQLLAESQANSEDKNDRFMDIRHEKLESKSILNTMWETILAEKVPDNFRVPSHLERLLPIQRVCTATKEIMTETIKDVLEKEMPADVKDYHVMTRARFHSSLDSQAVKTMVIGVVKEARPDMTIDWKKTDDVIFVEVLKKNCYIGIFKDWLPRQKYNWQEYHKRKTGAISTIPKVAENNEEKQEKESKEHAEVGSIQKEGEKVESVSESQETEKQEENIEDKNAIPKEDPEKPNSEAQK</sequence>
<keyword evidence="5" id="KW-0811">Translocation</keyword>
<dbReference type="PROSITE" id="PS51165">
    <property type="entry name" value="THUMP"/>
    <property type="match status" value="1"/>
</dbReference>
<evidence type="ECO:0000313" key="11">
    <source>
        <dbReference type="EMBL" id="CAG5099342.1"/>
    </source>
</evidence>